<feature type="region of interest" description="Disordered" evidence="3">
    <location>
        <begin position="104"/>
        <end position="129"/>
    </location>
</feature>
<dbReference type="InterPro" id="IPR008978">
    <property type="entry name" value="HSP20-like_chaperone"/>
</dbReference>
<evidence type="ECO:0000256" key="1">
    <source>
        <dbReference type="PROSITE-ProRule" id="PRU00285"/>
    </source>
</evidence>
<comment type="similarity">
    <text evidence="1 2">Belongs to the small heat shock protein (HSP20) family.</text>
</comment>
<dbReference type="OrthoDB" id="210205at2157"/>
<gene>
    <name evidence="5" type="ORF">SAMN05421858_0733</name>
</gene>
<evidence type="ECO:0000313" key="6">
    <source>
        <dbReference type="Proteomes" id="UP000186914"/>
    </source>
</evidence>
<evidence type="ECO:0000259" key="4">
    <source>
        <dbReference type="PROSITE" id="PS01031"/>
    </source>
</evidence>
<evidence type="ECO:0000256" key="2">
    <source>
        <dbReference type="RuleBase" id="RU003616"/>
    </source>
</evidence>
<reference evidence="6" key="1">
    <citation type="submission" date="2017-01" db="EMBL/GenBank/DDBJ databases">
        <authorList>
            <person name="Varghese N."/>
            <person name="Submissions S."/>
        </authorList>
    </citation>
    <scope>NUCLEOTIDE SEQUENCE [LARGE SCALE GENOMIC DNA]</scope>
    <source>
        <strain evidence="6">CGMCC 1.7737</strain>
    </source>
</reference>
<proteinExistence type="inferred from homology"/>
<dbReference type="EMBL" id="FTNO01000001">
    <property type="protein sequence ID" value="SIQ89749.1"/>
    <property type="molecule type" value="Genomic_DNA"/>
</dbReference>
<dbReference type="InterPro" id="IPR002068">
    <property type="entry name" value="A-crystallin/Hsp20_dom"/>
</dbReference>
<dbReference type="AlphaFoldDB" id="A0A1N6WI07"/>
<dbReference type="RefSeq" id="WP_076428020.1">
    <property type="nucleotide sequence ID" value="NZ_FTNO01000001.1"/>
</dbReference>
<feature type="domain" description="SHSP" evidence="4">
    <location>
        <begin position="24"/>
        <end position="129"/>
    </location>
</feature>
<dbReference type="PROSITE" id="PS01031">
    <property type="entry name" value="SHSP"/>
    <property type="match status" value="1"/>
</dbReference>
<accession>A0A1N6WI07</accession>
<name>A0A1N6WI07_9EURY</name>
<evidence type="ECO:0000256" key="3">
    <source>
        <dbReference type="SAM" id="MobiDB-lite"/>
    </source>
</evidence>
<dbReference type="CDD" id="cd06464">
    <property type="entry name" value="ACD_sHsps-like"/>
    <property type="match status" value="1"/>
</dbReference>
<evidence type="ECO:0000313" key="5">
    <source>
        <dbReference type="EMBL" id="SIQ89749.1"/>
    </source>
</evidence>
<sequence length="129" mass="13852">MTLQDIGRSTATAIASRVGRAASKVQEKREIPSDLLESEDAYLVVFDAAGATGSDVQVRFAEDAVLVRIDRFRDFHDGYDMVYPGRGMSLDGKVELPADADVDAQSASATLTDSGTLEVRVPKSTPESE</sequence>
<dbReference type="SUPFAM" id="SSF49764">
    <property type="entry name" value="HSP20-like chaperones"/>
    <property type="match status" value="1"/>
</dbReference>
<protein>
    <submittedName>
        <fullName evidence="5">Molecular chaperone IbpA, HSP20 family</fullName>
    </submittedName>
</protein>
<organism evidence="5 6">
    <name type="scientific">Haladaptatus litoreus</name>
    <dbReference type="NCBI Taxonomy" id="553468"/>
    <lineage>
        <taxon>Archaea</taxon>
        <taxon>Methanobacteriati</taxon>
        <taxon>Methanobacteriota</taxon>
        <taxon>Stenosarchaea group</taxon>
        <taxon>Halobacteria</taxon>
        <taxon>Halobacteriales</taxon>
        <taxon>Haladaptataceae</taxon>
        <taxon>Haladaptatus</taxon>
    </lineage>
</organism>
<dbReference type="Proteomes" id="UP000186914">
    <property type="component" value="Unassembled WGS sequence"/>
</dbReference>
<dbReference type="Gene3D" id="2.60.40.790">
    <property type="match status" value="1"/>
</dbReference>
<keyword evidence="6" id="KW-1185">Reference proteome</keyword>
<dbReference type="Pfam" id="PF00011">
    <property type="entry name" value="HSP20"/>
    <property type="match status" value="1"/>
</dbReference>